<dbReference type="InterPro" id="IPR013324">
    <property type="entry name" value="RNA_pol_sigma_r3/r4-like"/>
</dbReference>
<dbReference type="RefSeq" id="WP_147012382.1">
    <property type="nucleotide sequence ID" value="NZ_VORB01000001.1"/>
</dbReference>
<dbReference type="InterPro" id="IPR013249">
    <property type="entry name" value="RNA_pol_sigma70_r4_t2"/>
</dbReference>
<dbReference type="Pfam" id="PF08281">
    <property type="entry name" value="Sigma70_r4_2"/>
    <property type="match status" value="1"/>
</dbReference>
<protein>
    <submittedName>
        <fullName evidence="6">RNA polymerase sigma factor</fullName>
    </submittedName>
</protein>
<dbReference type="PANTHER" id="PTHR43133">
    <property type="entry name" value="RNA POLYMERASE ECF-TYPE SIGMA FACTO"/>
    <property type="match status" value="1"/>
</dbReference>
<dbReference type="OrthoDB" id="659855at2"/>
<evidence type="ECO:0000256" key="3">
    <source>
        <dbReference type="ARBA" id="ARBA00023125"/>
    </source>
</evidence>
<dbReference type="Gene3D" id="1.10.1740.10">
    <property type="match status" value="1"/>
</dbReference>
<evidence type="ECO:0000259" key="5">
    <source>
        <dbReference type="Pfam" id="PF08281"/>
    </source>
</evidence>
<name>A0A5C6VJV8_9FLAO</name>
<dbReference type="Proteomes" id="UP000321168">
    <property type="component" value="Unassembled WGS sequence"/>
</dbReference>
<evidence type="ECO:0000313" key="6">
    <source>
        <dbReference type="EMBL" id="TXC85189.1"/>
    </source>
</evidence>
<dbReference type="InterPro" id="IPR036388">
    <property type="entry name" value="WH-like_DNA-bd_sf"/>
</dbReference>
<evidence type="ECO:0000256" key="4">
    <source>
        <dbReference type="ARBA" id="ARBA00023163"/>
    </source>
</evidence>
<keyword evidence="2" id="KW-0731">Sigma factor</keyword>
<evidence type="ECO:0000313" key="7">
    <source>
        <dbReference type="Proteomes" id="UP000321168"/>
    </source>
</evidence>
<dbReference type="EMBL" id="VORB01000001">
    <property type="protein sequence ID" value="TXC85189.1"/>
    <property type="molecule type" value="Genomic_DNA"/>
</dbReference>
<proteinExistence type="predicted"/>
<comment type="caution">
    <text evidence="6">The sequence shown here is derived from an EMBL/GenBank/DDBJ whole genome shotgun (WGS) entry which is preliminary data.</text>
</comment>
<gene>
    <name evidence="6" type="ORF">FRX97_00785</name>
</gene>
<dbReference type="GO" id="GO:0016987">
    <property type="term" value="F:sigma factor activity"/>
    <property type="evidence" value="ECO:0007669"/>
    <property type="project" value="UniProtKB-KW"/>
</dbReference>
<dbReference type="SUPFAM" id="SSF88659">
    <property type="entry name" value="Sigma3 and sigma4 domains of RNA polymerase sigma factors"/>
    <property type="match status" value="1"/>
</dbReference>
<organism evidence="6 7">
    <name type="scientific">Luteibaculum oceani</name>
    <dbReference type="NCBI Taxonomy" id="1294296"/>
    <lineage>
        <taxon>Bacteria</taxon>
        <taxon>Pseudomonadati</taxon>
        <taxon>Bacteroidota</taxon>
        <taxon>Flavobacteriia</taxon>
        <taxon>Flavobacteriales</taxon>
        <taxon>Luteibaculaceae</taxon>
        <taxon>Luteibaculum</taxon>
    </lineage>
</organism>
<keyword evidence="4" id="KW-0804">Transcription</keyword>
<dbReference type="GO" id="GO:0006352">
    <property type="term" value="P:DNA-templated transcription initiation"/>
    <property type="evidence" value="ECO:0007669"/>
    <property type="project" value="InterPro"/>
</dbReference>
<keyword evidence="3" id="KW-0238">DNA-binding</keyword>
<feature type="domain" description="RNA polymerase sigma factor 70 region 4 type 2" evidence="5">
    <location>
        <begin position="98"/>
        <end position="144"/>
    </location>
</feature>
<dbReference type="Gene3D" id="1.10.10.10">
    <property type="entry name" value="Winged helix-like DNA-binding domain superfamily/Winged helix DNA-binding domain"/>
    <property type="match status" value="1"/>
</dbReference>
<dbReference type="InterPro" id="IPR039425">
    <property type="entry name" value="RNA_pol_sigma-70-like"/>
</dbReference>
<keyword evidence="1" id="KW-0805">Transcription regulation</keyword>
<evidence type="ECO:0000256" key="1">
    <source>
        <dbReference type="ARBA" id="ARBA00023015"/>
    </source>
</evidence>
<dbReference type="AlphaFoldDB" id="A0A5C6VJV8"/>
<accession>A0A5C6VJV8</accession>
<dbReference type="PANTHER" id="PTHR43133:SF8">
    <property type="entry name" value="RNA POLYMERASE SIGMA FACTOR HI_1459-RELATED"/>
    <property type="match status" value="1"/>
</dbReference>
<dbReference type="GO" id="GO:0003677">
    <property type="term" value="F:DNA binding"/>
    <property type="evidence" value="ECO:0007669"/>
    <property type="project" value="UniProtKB-KW"/>
</dbReference>
<sequence length="155" mass="17465">MVLAEYNQCVDAYADKAYRFALKLCGNREMASNVVKAAFAHLWSIKEGLAPKEVKKTLFKTCYSQLVLKRVGESNSSAVNTSTPPDGNSLTYLVDKGLGNLPAKQKAILMLRDYEGFSYEEISMITEMDIIQVKSLMYRSRKALKSYIVKNRFSV</sequence>
<evidence type="ECO:0000256" key="2">
    <source>
        <dbReference type="ARBA" id="ARBA00023082"/>
    </source>
</evidence>
<keyword evidence="7" id="KW-1185">Reference proteome</keyword>
<dbReference type="CDD" id="cd06171">
    <property type="entry name" value="Sigma70_r4"/>
    <property type="match status" value="1"/>
</dbReference>
<reference evidence="6 7" key="1">
    <citation type="submission" date="2019-08" db="EMBL/GenBank/DDBJ databases">
        <title>Genome of Luteibaculum oceani JCM 18817.</title>
        <authorList>
            <person name="Bowman J.P."/>
        </authorList>
    </citation>
    <scope>NUCLEOTIDE SEQUENCE [LARGE SCALE GENOMIC DNA]</scope>
    <source>
        <strain evidence="6 7">JCM 18817</strain>
    </source>
</reference>